<feature type="compositionally biased region" description="Acidic residues" evidence="21">
    <location>
        <begin position="595"/>
        <end position="604"/>
    </location>
</feature>
<dbReference type="OrthoDB" id="1701437at2759"/>
<keyword evidence="15" id="KW-1133">Transmembrane helix</keyword>
<accession>A0A2A9MBB5</accession>
<feature type="region of interest" description="Disordered" evidence="21">
    <location>
        <begin position="192"/>
        <end position="213"/>
    </location>
</feature>
<dbReference type="GeneID" id="40313341"/>
<evidence type="ECO:0000313" key="24">
    <source>
        <dbReference type="Proteomes" id="UP000224006"/>
    </source>
</evidence>
<keyword evidence="5" id="KW-0645">Protease</keyword>
<evidence type="ECO:0000256" key="18">
    <source>
        <dbReference type="ARBA" id="ARBA00032511"/>
    </source>
</evidence>
<evidence type="ECO:0000256" key="20">
    <source>
        <dbReference type="ARBA" id="ARBA00034523"/>
    </source>
</evidence>
<evidence type="ECO:0000259" key="22">
    <source>
        <dbReference type="Pfam" id="PF04757"/>
    </source>
</evidence>
<evidence type="ECO:0000256" key="16">
    <source>
        <dbReference type="ARBA" id="ARBA00023136"/>
    </source>
</evidence>
<dbReference type="PANTHER" id="PTHR48178">
    <property type="entry name" value="PEROXISOME BIOGENESIS FACTOR 2"/>
    <property type="match status" value="1"/>
</dbReference>
<dbReference type="InterPro" id="IPR017907">
    <property type="entry name" value="Znf_RING_CS"/>
</dbReference>
<dbReference type="AlphaFoldDB" id="A0A2A9MBB5"/>
<gene>
    <name evidence="23" type="ORF">BESB_084150</name>
</gene>
<evidence type="ECO:0000256" key="3">
    <source>
        <dbReference type="ARBA" id="ARBA00008704"/>
    </source>
</evidence>
<keyword evidence="11" id="KW-0378">Hydrolase</keyword>
<evidence type="ECO:0000256" key="2">
    <source>
        <dbReference type="ARBA" id="ARBA00004906"/>
    </source>
</evidence>
<evidence type="ECO:0000256" key="5">
    <source>
        <dbReference type="ARBA" id="ARBA00022670"/>
    </source>
</evidence>
<sequence length="619" mass="68420">MHAPIHFPRALRVNQVDALRVDQELVLLLQEEANGILRRLLPLSAGRWQRELFLAIQLFFFCAYTLRNRPSPGDLLQNVKYRSQADHGPSTAAGATSAGSDSASAVVVEAASSLQGQIGVPLASQETGGSTTRRQEAGRLHQFLPRRTKLVILLLSILLPYGFEVLQNVITERYLALLAVLQQRARRAEIRQRFQQRRQQQGTAAGTSAAAPSSSGAEAVALASHTQPATHVPPVSLTRDERLLVVAYRGCQALHVSLVALQLVQAIRFLLDGTHRSVTDWLLGLEMEVIAPSLPRNISLELLQHQLYWHAFTQLMLLVVPNLPQHHLLFQRLLRLRRFSGDKLIFVRRHLLEWLRSKEADLLRRETQASERYTQHSAQETRTASAAAEPVEGRSKLGLQPTGKRSRSKGLAPQPPPALDTTLGRSRRHGAQSARSPPAEASGIHQVRSLSWRVKASLARIGALCSIHTCRFLRASCAAVARLTQGGLEYPLSAESAMSGDRVHQPDADIWEGAPRASVASSFVEDVVSGDGDAFDSAAHAGRPCVFCGKEDILVPFQGDTCRHRFCYWCVASHPLYRPPPTEQHSRRPQSENSISEEESESLECPECGAPIRRIAWAR</sequence>
<dbReference type="Pfam" id="PF04757">
    <property type="entry name" value="Pex2_Pex12"/>
    <property type="match status" value="1"/>
</dbReference>
<dbReference type="GO" id="GO:0008236">
    <property type="term" value="F:serine-type peptidase activity"/>
    <property type="evidence" value="ECO:0007669"/>
    <property type="project" value="UniProtKB-KW"/>
</dbReference>
<proteinExistence type="inferred from homology"/>
<evidence type="ECO:0000256" key="17">
    <source>
        <dbReference type="ARBA" id="ARBA00023140"/>
    </source>
</evidence>
<keyword evidence="8" id="KW-0479">Metal-binding</keyword>
<evidence type="ECO:0000313" key="23">
    <source>
        <dbReference type="EMBL" id="PFH33216.1"/>
    </source>
</evidence>
<dbReference type="PROSITE" id="PS00518">
    <property type="entry name" value="ZF_RING_1"/>
    <property type="match status" value="1"/>
</dbReference>
<dbReference type="InterPro" id="IPR006845">
    <property type="entry name" value="Pex_N"/>
</dbReference>
<feature type="region of interest" description="Disordered" evidence="21">
    <location>
        <begin position="370"/>
        <end position="445"/>
    </location>
</feature>
<feature type="region of interest" description="Disordered" evidence="21">
    <location>
        <begin position="580"/>
        <end position="604"/>
    </location>
</feature>
<evidence type="ECO:0000256" key="14">
    <source>
        <dbReference type="ARBA" id="ARBA00022927"/>
    </source>
</evidence>
<keyword evidence="4" id="KW-0813">Transport</keyword>
<evidence type="ECO:0000256" key="6">
    <source>
        <dbReference type="ARBA" id="ARBA00022679"/>
    </source>
</evidence>
<evidence type="ECO:0000256" key="1">
    <source>
        <dbReference type="ARBA" id="ARBA00004585"/>
    </source>
</evidence>
<keyword evidence="9" id="KW-0863">Zinc-finger</keyword>
<evidence type="ECO:0000256" key="9">
    <source>
        <dbReference type="ARBA" id="ARBA00022771"/>
    </source>
</evidence>
<feature type="compositionally biased region" description="Low complexity" evidence="21">
    <location>
        <begin position="197"/>
        <end position="213"/>
    </location>
</feature>
<dbReference type="GO" id="GO:0061630">
    <property type="term" value="F:ubiquitin protein ligase activity"/>
    <property type="evidence" value="ECO:0007669"/>
    <property type="project" value="UniProtKB-EC"/>
</dbReference>
<dbReference type="EMBL" id="NWUJ01000009">
    <property type="protein sequence ID" value="PFH33216.1"/>
    <property type="molecule type" value="Genomic_DNA"/>
</dbReference>
<evidence type="ECO:0000256" key="13">
    <source>
        <dbReference type="ARBA" id="ARBA00022833"/>
    </source>
</evidence>
<keyword evidence="10" id="KW-0833">Ubl conjugation pathway</keyword>
<reference evidence="23 24" key="1">
    <citation type="submission" date="2017-09" db="EMBL/GenBank/DDBJ databases">
        <title>Genome sequencing of Besnoitia besnoiti strain Bb-Ger1.</title>
        <authorList>
            <person name="Schares G."/>
            <person name="Venepally P."/>
            <person name="Lorenzi H.A."/>
        </authorList>
    </citation>
    <scope>NUCLEOTIDE SEQUENCE [LARGE SCALE GENOMIC DNA]</scope>
    <source>
        <strain evidence="23 24">Bb-Ger1</strain>
    </source>
</reference>
<feature type="compositionally biased region" description="Polar residues" evidence="21">
    <location>
        <begin position="370"/>
        <end position="384"/>
    </location>
</feature>
<dbReference type="STRING" id="94643.A0A2A9MBB5"/>
<comment type="pathway">
    <text evidence="2">Protein modification; protein ubiquitination.</text>
</comment>
<evidence type="ECO:0000256" key="10">
    <source>
        <dbReference type="ARBA" id="ARBA00022786"/>
    </source>
</evidence>
<keyword evidence="17" id="KW-0576">Peroxisome</keyword>
<evidence type="ECO:0000256" key="4">
    <source>
        <dbReference type="ARBA" id="ARBA00022448"/>
    </source>
</evidence>
<evidence type="ECO:0000256" key="19">
    <source>
        <dbReference type="ARBA" id="ARBA00034438"/>
    </source>
</evidence>
<keyword evidence="12" id="KW-0720">Serine protease</keyword>
<keyword evidence="6" id="KW-0808">Transferase</keyword>
<dbReference type="GO" id="GO:0016558">
    <property type="term" value="P:protein import into peroxisome matrix"/>
    <property type="evidence" value="ECO:0007669"/>
    <property type="project" value="InterPro"/>
</dbReference>
<dbReference type="RefSeq" id="XP_029217225.1">
    <property type="nucleotide sequence ID" value="XM_029366765.1"/>
</dbReference>
<comment type="caution">
    <text evidence="23">The sequence shown here is derived from an EMBL/GenBank/DDBJ whole genome shotgun (WGS) entry which is preliminary data.</text>
</comment>
<dbReference type="PANTHER" id="PTHR48178:SF1">
    <property type="entry name" value="PEROXISOME BIOGENESIS FACTOR 2"/>
    <property type="match status" value="1"/>
</dbReference>
<evidence type="ECO:0000256" key="11">
    <source>
        <dbReference type="ARBA" id="ARBA00022801"/>
    </source>
</evidence>
<dbReference type="PROSITE" id="PS00138">
    <property type="entry name" value="SUBTILASE_SER"/>
    <property type="match status" value="1"/>
</dbReference>
<keyword evidence="16" id="KW-0472">Membrane</keyword>
<comment type="subcellular location">
    <subcellularLocation>
        <location evidence="1">Peroxisome membrane</location>
        <topology evidence="1">Multi-pass membrane protein</topology>
    </subcellularLocation>
</comment>
<evidence type="ECO:0000256" key="12">
    <source>
        <dbReference type="ARBA" id="ARBA00022825"/>
    </source>
</evidence>
<keyword evidence="14" id="KW-0653">Protein transport</keyword>
<evidence type="ECO:0000256" key="8">
    <source>
        <dbReference type="ARBA" id="ARBA00022723"/>
    </source>
</evidence>
<dbReference type="KEGG" id="bbes:BESB_084150"/>
<comment type="catalytic activity">
    <reaction evidence="19">
        <text>[E2 ubiquitin-conjugating enzyme]-S-ubiquitinyl-L-cysteine + [acceptor protein]-L-cysteine = [E2 ubiquitin-conjugating enzyme]-L-cysteine + [acceptor protein]-S-ubiquitinyl-L-cysteine.</text>
        <dbReference type="EC" id="2.3.2.36"/>
    </reaction>
</comment>
<dbReference type="InterPro" id="IPR023828">
    <property type="entry name" value="Peptidase_S8_Ser-AS"/>
</dbReference>
<keyword evidence="13" id="KW-0862">Zinc</keyword>
<dbReference type="VEuPathDB" id="ToxoDB:BESB_084150"/>
<evidence type="ECO:0000256" key="7">
    <source>
        <dbReference type="ARBA" id="ARBA00022692"/>
    </source>
</evidence>
<feature type="domain" description="Pex N-terminal" evidence="22">
    <location>
        <begin position="22"/>
        <end position="335"/>
    </location>
</feature>
<dbReference type="EC" id="2.3.2.36" evidence="20"/>
<protein>
    <recommendedName>
        <fullName evidence="20">RING-type E3 ubiquitin transferase (cysteine targeting)</fullName>
        <ecNumber evidence="20">2.3.2.36</ecNumber>
    </recommendedName>
    <alternativeName>
        <fullName evidence="18">Peroxin-2</fullName>
    </alternativeName>
</protein>
<dbReference type="GO" id="GO:0008270">
    <property type="term" value="F:zinc ion binding"/>
    <property type="evidence" value="ECO:0007669"/>
    <property type="project" value="UniProtKB-KW"/>
</dbReference>
<evidence type="ECO:0000256" key="15">
    <source>
        <dbReference type="ARBA" id="ARBA00022989"/>
    </source>
</evidence>
<organism evidence="23 24">
    <name type="scientific">Besnoitia besnoiti</name>
    <name type="common">Apicomplexan protozoan</name>
    <dbReference type="NCBI Taxonomy" id="94643"/>
    <lineage>
        <taxon>Eukaryota</taxon>
        <taxon>Sar</taxon>
        <taxon>Alveolata</taxon>
        <taxon>Apicomplexa</taxon>
        <taxon>Conoidasida</taxon>
        <taxon>Coccidia</taxon>
        <taxon>Eucoccidiorida</taxon>
        <taxon>Eimeriorina</taxon>
        <taxon>Sarcocystidae</taxon>
        <taxon>Besnoitia</taxon>
    </lineage>
</organism>
<dbReference type="Proteomes" id="UP000224006">
    <property type="component" value="Chromosome VIII"/>
</dbReference>
<name>A0A2A9MBB5_BESBE</name>
<evidence type="ECO:0000256" key="21">
    <source>
        <dbReference type="SAM" id="MobiDB-lite"/>
    </source>
</evidence>
<dbReference type="GO" id="GO:0005778">
    <property type="term" value="C:peroxisomal membrane"/>
    <property type="evidence" value="ECO:0007669"/>
    <property type="project" value="UniProtKB-SubCell"/>
</dbReference>
<comment type="similarity">
    <text evidence="3">Belongs to the pex2/pex10/pex12 family.</text>
</comment>
<dbReference type="GO" id="GO:0006508">
    <property type="term" value="P:proteolysis"/>
    <property type="evidence" value="ECO:0007669"/>
    <property type="project" value="UniProtKB-KW"/>
</dbReference>
<keyword evidence="7" id="KW-0812">Transmembrane</keyword>
<keyword evidence="24" id="KW-1185">Reference proteome</keyword>
<dbReference type="InterPro" id="IPR025654">
    <property type="entry name" value="PEX2/10"/>
</dbReference>